<dbReference type="OMA" id="DTCMETC"/>
<dbReference type="Pfam" id="PF01997">
    <property type="entry name" value="Translin"/>
    <property type="match status" value="1"/>
</dbReference>
<dbReference type="GO" id="GO:0005634">
    <property type="term" value="C:nucleus"/>
    <property type="evidence" value="ECO:0007669"/>
    <property type="project" value="UniProtKB-SubCell"/>
</dbReference>
<dbReference type="FunFam" id="1.20.58.190:FF:000008">
    <property type="entry name" value="Translin-associated factor TraX, putative"/>
    <property type="match status" value="1"/>
</dbReference>
<keyword evidence="4" id="KW-0963">Cytoplasm</keyword>
<evidence type="ECO:0000313" key="7">
    <source>
        <dbReference type="Proteomes" id="UP000595662"/>
    </source>
</evidence>
<dbReference type="AlphaFoldDB" id="A0A7T6XM57"/>
<comment type="subcellular location">
    <subcellularLocation>
        <location evidence="2">Cytoplasm</location>
    </subcellularLocation>
    <subcellularLocation>
        <location evidence="1">Nucleus</location>
    </subcellularLocation>
</comment>
<evidence type="ECO:0000256" key="5">
    <source>
        <dbReference type="ARBA" id="ARBA00023242"/>
    </source>
</evidence>
<dbReference type="SUPFAM" id="SSF74784">
    <property type="entry name" value="Translin"/>
    <property type="match status" value="1"/>
</dbReference>
<dbReference type="GO" id="GO:0005737">
    <property type="term" value="C:cytoplasm"/>
    <property type="evidence" value="ECO:0007669"/>
    <property type="project" value="UniProtKB-SubCell"/>
</dbReference>
<dbReference type="GO" id="GO:0043565">
    <property type="term" value="F:sequence-specific DNA binding"/>
    <property type="evidence" value="ECO:0007669"/>
    <property type="project" value="InterPro"/>
</dbReference>
<dbReference type="Proteomes" id="UP000595662">
    <property type="component" value="Chromosome 3"/>
</dbReference>
<dbReference type="Gene3D" id="1.20.58.200">
    <property type="entry name" value="Translin, domain 2"/>
    <property type="match status" value="1"/>
</dbReference>
<dbReference type="EMBL" id="CP060776">
    <property type="protein sequence ID" value="QQK43691.1"/>
    <property type="molecule type" value="Genomic_DNA"/>
</dbReference>
<evidence type="ECO:0000256" key="2">
    <source>
        <dbReference type="ARBA" id="ARBA00004496"/>
    </source>
</evidence>
<reference evidence="6 7" key="1">
    <citation type="submission" date="2020-08" db="EMBL/GenBank/DDBJ databases">
        <title>The completed genome sequence of the pathogenic ascomycete fungus Penicillium digitatum.</title>
        <authorList>
            <person name="Wang M."/>
        </authorList>
    </citation>
    <scope>NUCLEOTIDE SEQUENCE [LARGE SCALE GENOMIC DNA]</scope>
    <source>
        <strain evidence="6 7">PdW03</strain>
    </source>
</reference>
<keyword evidence="5" id="KW-0539">Nucleus</keyword>
<organism evidence="6 7">
    <name type="scientific">Penicillium digitatum</name>
    <name type="common">Green mold</name>
    <dbReference type="NCBI Taxonomy" id="36651"/>
    <lineage>
        <taxon>Eukaryota</taxon>
        <taxon>Fungi</taxon>
        <taxon>Dikarya</taxon>
        <taxon>Ascomycota</taxon>
        <taxon>Pezizomycotina</taxon>
        <taxon>Eurotiomycetes</taxon>
        <taxon>Eurotiomycetidae</taxon>
        <taxon>Eurotiales</taxon>
        <taxon>Aspergillaceae</taxon>
        <taxon>Penicillium</taxon>
    </lineage>
</organism>
<dbReference type="InterPro" id="IPR036081">
    <property type="entry name" value="Translin_sf"/>
</dbReference>
<evidence type="ECO:0000256" key="1">
    <source>
        <dbReference type="ARBA" id="ARBA00004123"/>
    </source>
</evidence>
<dbReference type="InterPro" id="IPR016068">
    <property type="entry name" value="Translin_N"/>
</dbReference>
<dbReference type="Gene3D" id="1.20.58.190">
    <property type="entry name" value="Translin, domain 1"/>
    <property type="match status" value="1"/>
</dbReference>
<dbReference type="CDD" id="cd14820">
    <property type="entry name" value="TRAX"/>
    <property type="match status" value="1"/>
</dbReference>
<gene>
    <name evidence="6" type="ORF">Pdw03_7592</name>
</gene>
<name>A0A7T6XM57_PENDI</name>
<accession>A0A7T6XM57</accession>
<evidence type="ECO:0000313" key="6">
    <source>
        <dbReference type="EMBL" id="QQK43691.1"/>
    </source>
</evidence>
<dbReference type="RefSeq" id="XP_014532747.1">
    <property type="nucleotide sequence ID" value="XM_014677261.1"/>
</dbReference>
<sequence length="282" mass="31697">MGTKRDWEGQPLELNPHDESMAEAEAEAAPSILSIFENFRDELDEHHDRRERIIKKSRDITALSKKIIFALQRVRATNQPLPPKIAQENQTRFDQIHALFEGIIPEQLGINGWRYQRQISAGIQEFIEAISFDHYLRTQTLITHAECSARVPPQILVSEEDYLMGLYDLTGEMMRFAVLSLSSGNATATQAIKNTGTDIEKSAVASSQGGIVVDLRAMRAGFEALSVPQRHYMFRDMAKKLDVMQNSVEKVERAAYGIVVRGSERPSGWTPDMSGSVEVASY</sequence>
<evidence type="ECO:0000256" key="3">
    <source>
        <dbReference type="ARBA" id="ARBA00005902"/>
    </source>
</evidence>
<protein>
    <submittedName>
        <fullName evidence="6">Translin-associated factor TraX, putative</fullName>
    </submittedName>
</protein>
<dbReference type="InterPro" id="IPR002848">
    <property type="entry name" value="Translin_fam"/>
</dbReference>
<evidence type="ECO:0000256" key="4">
    <source>
        <dbReference type="ARBA" id="ARBA00022490"/>
    </source>
</evidence>
<dbReference type="KEGG" id="pdp:PDIP_55210"/>
<dbReference type="VEuPathDB" id="FungiDB:PDIP_55210"/>
<dbReference type="GeneID" id="26233837"/>
<proteinExistence type="inferred from homology"/>
<dbReference type="InterPro" id="IPR016069">
    <property type="entry name" value="Translin_C"/>
</dbReference>
<dbReference type="PANTHER" id="PTHR10741">
    <property type="entry name" value="TRANSLIN AND TRANSLIN ASSOCIATED PROTEIN X"/>
    <property type="match status" value="1"/>
</dbReference>
<comment type="similarity">
    <text evidence="3">Belongs to the translin family.</text>
</comment>